<name>A0A6A7K5E5_9FIRM</name>
<dbReference type="InterPro" id="IPR047201">
    <property type="entry name" value="ERI-1_3'hExo-like"/>
</dbReference>
<feature type="domain" description="Exonuclease" evidence="4">
    <location>
        <begin position="2"/>
        <end position="183"/>
    </location>
</feature>
<dbReference type="Pfam" id="PF00929">
    <property type="entry name" value="RNase_T"/>
    <property type="match status" value="1"/>
</dbReference>
<dbReference type="PANTHER" id="PTHR23044:SF61">
    <property type="entry name" value="3'-5' EXORIBONUCLEASE 1-RELATED"/>
    <property type="match status" value="1"/>
</dbReference>
<protein>
    <submittedName>
        <fullName evidence="5">Exonuclease</fullName>
    </submittedName>
</protein>
<dbReference type="GO" id="GO:0003676">
    <property type="term" value="F:nucleic acid binding"/>
    <property type="evidence" value="ECO:0007669"/>
    <property type="project" value="InterPro"/>
</dbReference>
<sequence length="242" mass="28702">MNFVIFDLEFNQANNSKPEKKCPFEIIQIGAITLDSSLQEIDSFNRLVKPMIYNNINSFVSTLTGLTIEKLEYEDPFINVYKDFLDYINKGTVIFCTWGMSDMKELFRNANYYRLSTSILPKNYINVQPYVTRYLNFPKNISVSLRDAMNFLDIKHQDNFHNAFYDALYTTMIFQKLYGPDMVTQVYQPYKIRNHTKKQKQHVDTIKLIYQFEKMFNRDMSQEEISMIKLAYLMGKTGQFLK</sequence>
<keyword evidence="1" id="KW-0540">Nuclease</keyword>
<dbReference type="Gene3D" id="3.30.420.10">
    <property type="entry name" value="Ribonuclease H-like superfamily/Ribonuclease H"/>
    <property type="match status" value="1"/>
</dbReference>
<dbReference type="RefSeq" id="WP_152801007.1">
    <property type="nucleotide sequence ID" value="NZ_WHNX01000002.1"/>
</dbReference>
<evidence type="ECO:0000256" key="2">
    <source>
        <dbReference type="ARBA" id="ARBA00022801"/>
    </source>
</evidence>
<dbReference type="EMBL" id="WHNX01000002">
    <property type="protein sequence ID" value="MPW24487.1"/>
    <property type="molecule type" value="Genomic_DNA"/>
</dbReference>
<organism evidence="5 6">
    <name type="scientific">Alkalibaculum sporogenes</name>
    <dbReference type="NCBI Taxonomy" id="2655001"/>
    <lineage>
        <taxon>Bacteria</taxon>
        <taxon>Bacillati</taxon>
        <taxon>Bacillota</taxon>
        <taxon>Clostridia</taxon>
        <taxon>Eubacteriales</taxon>
        <taxon>Eubacteriaceae</taxon>
        <taxon>Alkalibaculum</taxon>
    </lineage>
</organism>
<dbReference type="GO" id="GO:0000175">
    <property type="term" value="F:3'-5'-RNA exonuclease activity"/>
    <property type="evidence" value="ECO:0007669"/>
    <property type="project" value="InterPro"/>
</dbReference>
<dbReference type="InterPro" id="IPR013520">
    <property type="entry name" value="Ribonucl_H"/>
</dbReference>
<dbReference type="InterPro" id="IPR036397">
    <property type="entry name" value="RNaseH_sf"/>
</dbReference>
<dbReference type="SMART" id="SM00479">
    <property type="entry name" value="EXOIII"/>
    <property type="match status" value="1"/>
</dbReference>
<evidence type="ECO:0000313" key="5">
    <source>
        <dbReference type="EMBL" id="MPW24487.1"/>
    </source>
</evidence>
<evidence type="ECO:0000256" key="1">
    <source>
        <dbReference type="ARBA" id="ARBA00022722"/>
    </source>
</evidence>
<keyword evidence="3 5" id="KW-0269">Exonuclease</keyword>
<evidence type="ECO:0000313" key="6">
    <source>
        <dbReference type="Proteomes" id="UP000440004"/>
    </source>
</evidence>
<dbReference type="PANTHER" id="PTHR23044">
    <property type="entry name" value="3'-5' EXONUCLEASE ERI1-RELATED"/>
    <property type="match status" value="1"/>
</dbReference>
<dbReference type="SUPFAM" id="SSF53098">
    <property type="entry name" value="Ribonuclease H-like"/>
    <property type="match status" value="1"/>
</dbReference>
<gene>
    <name evidence="5" type="ORF">GC105_01595</name>
</gene>
<evidence type="ECO:0000256" key="3">
    <source>
        <dbReference type="ARBA" id="ARBA00022839"/>
    </source>
</evidence>
<dbReference type="AlphaFoldDB" id="A0A6A7K5E5"/>
<evidence type="ECO:0000259" key="4">
    <source>
        <dbReference type="SMART" id="SM00479"/>
    </source>
</evidence>
<dbReference type="Proteomes" id="UP000440004">
    <property type="component" value="Unassembled WGS sequence"/>
</dbReference>
<accession>A0A6A7K5E5</accession>
<keyword evidence="6" id="KW-1185">Reference proteome</keyword>
<keyword evidence="2" id="KW-0378">Hydrolase</keyword>
<reference evidence="5 6" key="1">
    <citation type="submission" date="2019-10" db="EMBL/GenBank/DDBJ databases">
        <title>Alkalibaculum tamaniensis sp.nov., a new alkaliphilic acetogen, isolated on methoxylated aromatics from a mud volcano.</title>
        <authorList>
            <person name="Khomyakova M.A."/>
            <person name="Merkel A.Y."/>
            <person name="Bonch-Osmolovskaya E.A."/>
            <person name="Slobodkin A.I."/>
        </authorList>
    </citation>
    <scope>NUCLEOTIDE SEQUENCE [LARGE SCALE GENOMIC DNA]</scope>
    <source>
        <strain evidence="5 6">M08DMB</strain>
    </source>
</reference>
<dbReference type="InterPro" id="IPR051274">
    <property type="entry name" value="3-5_Exoribonuclease"/>
</dbReference>
<dbReference type="CDD" id="cd06133">
    <property type="entry name" value="ERI-1_3'hExo_like"/>
    <property type="match status" value="1"/>
</dbReference>
<comment type="caution">
    <text evidence="5">The sequence shown here is derived from an EMBL/GenBank/DDBJ whole genome shotgun (WGS) entry which is preliminary data.</text>
</comment>
<proteinExistence type="predicted"/>
<dbReference type="InterPro" id="IPR012337">
    <property type="entry name" value="RNaseH-like_sf"/>
</dbReference>